<dbReference type="Proteomes" id="UP001283361">
    <property type="component" value="Unassembled WGS sequence"/>
</dbReference>
<proteinExistence type="predicted"/>
<protein>
    <submittedName>
        <fullName evidence="1">Uncharacterized protein</fullName>
    </submittedName>
</protein>
<organism evidence="1 2">
    <name type="scientific">Elysia crispata</name>
    <name type="common">lettuce slug</name>
    <dbReference type="NCBI Taxonomy" id="231223"/>
    <lineage>
        <taxon>Eukaryota</taxon>
        <taxon>Metazoa</taxon>
        <taxon>Spiralia</taxon>
        <taxon>Lophotrochozoa</taxon>
        <taxon>Mollusca</taxon>
        <taxon>Gastropoda</taxon>
        <taxon>Heterobranchia</taxon>
        <taxon>Euthyneura</taxon>
        <taxon>Panpulmonata</taxon>
        <taxon>Sacoglossa</taxon>
        <taxon>Placobranchoidea</taxon>
        <taxon>Plakobranchidae</taxon>
        <taxon>Elysia</taxon>
    </lineage>
</organism>
<evidence type="ECO:0000313" key="2">
    <source>
        <dbReference type="Proteomes" id="UP001283361"/>
    </source>
</evidence>
<reference evidence="1" key="1">
    <citation type="journal article" date="2023" name="G3 (Bethesda)">
        <title>A reference genome for the long-term kleptoplast-retaining sea slug Elysia crispata morphotype clarki.</title>
        <authorList>
            <person name="Eastman K.E."/>
            <person name="Pendleton A.L."/>
            <person name="Shaikh M.A."/>
            <person name="Suttiyut T."/>
            <person name="Ogas R."/>
            <person name="Tomko P."/>
            <person name="Gavelis G."/>
            <person name="Widhalm J.R."/>
            <person name="Wisecaver J.H."/>
        </authorList>
    </citation>
    <scope>NUCLEOTIDE SEQUENCE</scope>
    <source>
        <strain evidence="1">ECLA1</strain>
    </source>
</reference>
<accession>A0AAE0YK16</accession>
<dbReference type="AlphaFoldDB" id="A0AAE0YK16"/>
<comment type="caution">
    <text evidence="1">The sequence shown here is derived from an EMBL/GenBank/DDBJ whole genome shotgun (WGS) entry which is preliminary data.</text>
</comment>
<dbReference type="EMBL" id="JAWDGP010006084">
    <property type="protein sequence ID" value="KAK3747516.1"/>
    <property type="molecule type" value="Genomic_DNA"/>
</dbReference>
<gene>
    <name evidence="1" type="ORF">RRG08_009497</name>
</gene>
<sequence length="68" mass="7699">MGLWSREKFRKADFHTCEFRRPAVNTVKSGVINTGEDQCIPSILSETWTLPDRSVTDQHSPPPLTEPS</sequence>
<name>A0AAE0YK16_9GAST</name>
<evidence type="ECO:0000313" key="1">
    <source>
        <dbReference type="EMBL" id="KAK3747516.1"/>
    </source>
</evidence>
<keyword evidence="2" id="KW-1185">Reference proteome</keyword>